<keyword evidence="2" id="KW-1185">Reference proteome</keyword>
<sequence length="243" mass="26734">MPGPSQTRGMDCPYLSTDDVSAPSADASMVDKLPQLCFWRCCPVCVDYVAETRTLSRVPSRLVSIEVPSRVVPQRRQPIPTNAGWNCATMARETPFMTLCNLTPQTDSPVSHPGHGRGFCGFRSVVRQSLDLWHPPSAVYPTEVRARNGSQGPQISFLAQWLSTMALALSASQQISGCRIPVWTNQWPRSRLCIGLSQSQLIMHVMMSTSLHSPSGLCVLISDYPPPLSCASLFTLDFHNQSN</sequence>
<evidence type="ECO:0000313" key="1">
    <source>
        <dbReference type="EMBL" id="KAJ3506685.1"/>
    </source>
</evidence>
<dbReference type="Proteomes" id="UP001148629">
    <property type="component" value="Unassembled WGS sequence"/>
</dbReference>
<accession>A0ACC1RCJ7</accession>
<reference evidence="1" key="1">
    <citation type="submission" date="2022-08" db="EMBL/GenBank/DDBJ databases">
        <title>Genome Sequence of Fusarium decemcellulare.</title>
        <authorList>
            <person name="Buettner E."/>
        </authorList>
    </citation>
    <scope>NUCLEOTIDE SEQUENCE</scope>
    <source>
        <strain evidence="1">Babe19</strain>
    </source>
</reference>
<evidence type="ECO:0000313" key="2">
    <source>
        <dbReference type="Proteomes" id="UP001148629"/>
    </source>
</evidence>
<name>A0ACC1RCJ7_9HYPO</name>
<dbReference type="EMBL" id="JANRMS010004698">
    <property type="protein sequence ID" value="KAJ3506685.1"/>
    <property type="molecule type" value="Genomic_DNA"/>
</dbReference>
<protein>
    <submittedName>
        <fullName evidence="1">Uncharacterized protein</fullName>
    </submittedName>
</protein>
<proteinExistence type="predicted"/>
<gene>
    <name evidence="1" type="ORF">NM208_g16045</name>
</gene>
<organism evidence="1 2">
    <name type="scientific">Fusarium decemcellulare</name>
    <dbReference type="NCBI Taxonomy" id="57161"/>
    <lineage>
        <taxon>Eukaryota</taxon>
        <taxon>Fungi</taxon>
        <taxon>Dikarya</taxon>
        <taxon>Ascomycota</taxon>
        <taxon>Pezizomycotina</taxon>
        <taxon>Sordariomycetes</taxon>
        <taxon>Hypocreomycetidae</taxon>
        <taxon>Hypocreales</taxon>
        <taxon>Nectriaceae</taxon>
        <taxon>Fusarium</taxon>
        <taxon>Fusarium decemcellulare species complex</taxon>
    </lineage>
</organism>
<comment type="caution">
    <text evidence="1">The sequence shown here is derived from an EMBL/GenBank/DDBJ whole genome shotgun (WGS) entry which is preliminary data.</text>
</comment>